<dbReference type="VEuPathDB" id="VectorBase:MDOMA2_005383"/>
<dbReference type="AlphaFoldDB" id="A0A1I8M323"/>
<evidence type="ECO:0000256" key="5">
    <source>
        <dbReference type="ARBA" id="ARBA00023242"/>
    </source>
</evidence>
<feature type="domain" description="C2H2-type" evidence="9">
    <location>
        <begin position="569"/>
        <end position="596"/>
    </location>
</feature>
<sequence length="602" mass="70981">MGDYSNYIKCGQVLLSPSINQENKYILNCHDCDEYLDDLFELIGHWRNKHFFDGNVRDIHTVDETTAADPLDINNDQEYMFMAKRESPRPGDGPNLEPIVKNEPLDDNVHGRDPYMLGKLEEMEPVDVKEAIICANANQDPLNNTTIQIKEENIDADDMSWEDNKYPDENEWEKNDEELSEIEIESYSKFVNDFMNTRPNGLAFIRALKNNPQLWDNELIKNIKPQQRPIYLQQIVSEVQMETSVLLSLEQTSAIVAYLRLKYKWTTGEIIEPDWFFEHLEFLHVPVRMISLSEFGNNNLNSQQIIQILRIYETFPCLWNSDLMEYCCNNKRTEALENMQQILECEMLMKVGINELKFYLNNVHLFCTKQKRLQGMPSREDPEAKYFQYIQYLRDYVAPYECSECKKVISNPFSLKIHRSKHDGSIPLKCSLCQKPFTEKNTYIEHIRRHMKDFSFECKECGKGYVNKNSLMEHMRHSHTNERPFVCNICGSSFRNKSTFRRHKLIHDKNYSHKCPICSKGFHIKSVLNKHLQTHNETKEFICHLCNQAFKTNITLNNHLARHKGNPKVECEICGKTFSCKYNMYRHTVKHRKQMAENEEKK</sequence>
<protein>
    <submittedName>
        <fullName evidence="12">Zinc finger protein 140</fullName>
    </submittedName>
</protein>
<dbReference type="eggNOG" id="KOG1721">
    <property type="taxonomic scope" value="Eukaryota"/>
</dbReference>
<proteinExistence type="inferred from homology"/>
<feature type="domain" description="C2H2-type" evidence="9">
    <location>
        <begin position="541"/>
        <end position="568"/>
    </location>
</feature>
<name>A0A1I8M323_MUSDO</name>
<reference evidence="10" key="1">
    <citation type="submission" date="2020-05" db="UniProtKB">
        <authorList>
            <consortium name="EnsemblMetazoa"/>
        </authorList>
    </citation>
    <scope>IDENTIFICATION</scope>
    <source>
        <strain evidence="10">Aabys</strain>
    </source>
</reference>
<dbReference type="FunFam" id="3.30.160.60:FF:000624">
    <property type="entry name" value="zinc finger protein 697"/>
    <property type="match status" value="1"/>
</dbReference>
<gene>
    <name evidence="10" type="primary">101891191</name>
    <name evidence="12" type="synonym">LOC101891191</name>
</gene>
<keyword evidence="3 7" id="KW-0863">Zinc-finger</keyword>
<feature type="domain" description="C2H2-type" evidence="9">
    <location>
        <begin position="485"/>
        <end position="512"/>
    </location>
</feature>
<evidence type="ECO:0000313" key="11">
    <source>
        <dbReference type="Proteomes" id="UP001652621"/>
    </source>
</evidence>
<dbReference type="InterPro" id="IPR036236">
    <property type="entry name" value="Znf_C2H2_sf"/>
</dbReference>
<dbReference type="InterPro" id="IPR013087">
    <property type="entry name" value="Znf_C2H2_type"/>
</dbReference>
<evidence type="ECO:0000256" key="1">
    <source>
        <dbReference type="ARBA" id="ARBA00022723"/>
    </source>
</evidence>
<keyword evidence="4" id="KW-0862">Zinc</keyword>
<dbReference type="VEuPathDB" id="VectorBase:MDOA000739"/>
<dbReference type="PROSITE" id="PS50157">
    <property type="entry name" value="ZINC_FINGER_C2H2_2"/>
    <property type="match status" value="7"/>
</dbReference>
<comment type="similarity">
    <text evidence="6">Belongs to the snail C2H2-type zinc-finger protein family.</text>
</comment>
<dbReference type="EnsemblMetazoa" id="MDOA000739-RA">
    <property type="protein sequence ID" value="MDOA000739-PA"/>
    <property type="gene ID" value="MDOA000739"/>
</dbReference>
<evidence type="ECO:0000313" key="12">
    <source>
        <dbReference type="RefSeq" id="XP_005187459.1"/>
    </source>
</evidence>
<dbReference type="PANTHER" id="PTHR24388">
    <property type="entry name" value="ZINC FINGER PROTEIN"/>
    <property type="match status" value="1"/>
</dbReference>
<feature type="domain" description="C2H2-type" evidence="9">
    <location>
        <begin position="456"/>
        <end position="484"/>
    </location>
</feature>
<dbReference type="RefSeq" id="XP_005187459.1">
    <property type="nucleotide sequence ID" value="XM_005187402.3"/>
</dbReference>
<dbReference type="GO" id="GO:0000981">
    <property type="term" value="F:DNA-binding transcription factor activity, RNA polymerase II-specific"/>
    <property type="evidence" value="ECO:0007669"/>
    <property type="project" value="TreeGrafter"/>
</dbReference>
<dbReference type="Pfam" id="PF13894">
    <property type="entry name" value="zf-C2H2_4"/>
    <property type="match status" value="1"/>
</dbReference>
<dbReference type="GO" id="GO:0000978">
    <property type="term" value="F:RNA polymerase II cis-regulatory region sequence-specific DNA binding"/>
    <property type="evidence" value="ECO:0007669"/>
    <property type="project" value="TreeGrafter"/>
</dbReference>
<evidence type="ECO:0000256" key="2">
    <source>
        <dbReference type="ARBA" id="ARBA00022737"/>
    </source>
</evidence>
<accession>A0A1I8M323</accession>
<dbReference type="OrthoDB" id="427030at2759"/>
<evidence type="ECO:0000256" key="4">
    <source>
        <dbReference type="ARBA" id="ARBA00022833"/>
    </source>
</evidence>
<dbReference type="KEGG" id="mde:101891191"/>
<dbReference type="GeneID" id="101891191"/>
<dbReference type="GO" id="GO:0008270">
    <property type="term" value="F:zinc ion binding"/>
    <property type="evidence" value="ECO:0007669"/>
    <property type="project" value="UniProtKB-KW"/>
</dbReference>
<dbReference type="Pfam" id="PF13912">
    <property type="entry name" value="zf-C2H2_6"/>
    <property type="match status" value="1"/>
</dbReference>
<dbReference type="Pfam" id="PF00096">
    <property type="entry name" value="zf-C2H2"/>
    <property type="match status" value="5"/>
</dbReference>
<reference evidence="12" key="2">
    <citation type="submission" date="2025-04" db="UniProtKB">
        <authorList>
            <consortium name="RefSeq"/>
        </authorList>
    </citation>
    <scope>IDENTIFICATION</scope>
    <source>
        <strain evidence="12">Aabys</strain>
    </source>
</reference>
<feature type="domain" description="C2H2-type" evidence="9">
    <location>
        <begin position="513"/>
        <end position="540"/>
    </location>
</feature>
<dbReference type="PROSITE" id="PS00028">
    <property type="entry name" value="ZINC_FINGER_C2H2_1"/>
    <property type="match status" value="6"/>
</dbReference>
<dbReference type="SMART" id="SM00355">
    <property type="entry name" value="ZnF_C2H2"/>
    <property type="match status" value="8"/>
</dbReference>
<evidence type="ECO:0000256" key="8">
    <source>
        <dbReference type="SAM" id="MobiDB-lite"/>
    </source>
</evidence>
<dbReference type="Gene3D" id="3.30.160.60">
    <property type="entry name" value="Classic Zinc Finger"/>
    <property type="match status" value="5"/>
</dbReference>
<feature type="domain" description="C2H2-type" evidence="9">
    <location>
        <begin position="400"/>
        <end position="427"/>
    </location>
</feature>
<evidence type="ECO:0000259" key="9">
    <source>
        <dbReference type="PROSITE" id="PS50157"/>
    </source>
</evidence>
<feature type="domain" description="C2H2-type" evidence="9">
    <location>
        <begin position="428"/>
        <end position="455"/>
    </location>
</feature>
<dbReference type="PANTHER" id="PTHR24388:SF104">
    <property type="entry name" value="AT-RICH BINDING PROTEIN-RELATED"/>
    <property type="match status" value="1"/>
</dbReference>
<evidence type="ECO:0000256" key="6">
    <source>
        <dbReference type="ARBA" id="ARBA00037948"/>
    </source>
</evidence>
<feature type="region of interest" description="Disordered" evidence="8">
    <location>
        <begin position="85"/>
        <end position="108"/>
    </location>
</feature>
<dbReference type="GO" id="GO:0005634">
    <property type="term" value="C:nucleus"/>
    <property type="evidence" value="ECO:0007669"/>
    <property type="project" value="UniProtKB-SubCell"/>
</dbReference>
<keyword evidence="1" id="KW-0479">Metal-binding</keyword>
<keyword evidence="2" id="KW-0677">Repeat</keyword>
<evidence type="ECO:0000256" key="3">
    <source>
        <dbReference type="ARBA" id="ARBA00022771"/>
    </source>
</evidence>
<evidence type="ECO:0000256" key="7">
    <source>
        <dbReference type="PROSITE-ProRule" id="PRU00042"/>
    </source>
</evidence>
<keyword evidence="11" id="KW-1185">Reference proteome</keyword>
<dbReference type="Proteomes" id="UP001652621">
    <property type="component" value="Unplaced"/>
</dbReference>
<dbReference type="SUPFAM" id="SSF57667">
    <property type="entry name" value="beta-beta-alpha zinc fingers"/>
    <property type="match status" value="4"/>
</dbReference>
<organism evidence="10">
    <name type="scientific">Musca domestica</name>
    <name type="common">House fly</name>
    <dbReference type="NCBI Taxonomy" id="7370"/>
    <lineage>
        <taxon>Eukaryota</taxon>
        <taxon>Metazoa</taxon>
        <taxon>Ecdysozoa</taxon>
        <taxon>Arthropoda</taxon>
        <taxon>Hexapoda</taxon>
        <taxon>Insecta</taxon>
        <taxon>Pterygota</taxon>
        <taxon>Neoptera</taxon>
        <taxon>Endopterygota</taxon>
        <taxon>Diptera</taxon>
        <taxon>Brachycera</taxon>
        <taxon>Muscomorpha</taxon>
        <taxon>Muscoidea</taxon>
        <taxon>Muscidae</taxon>
        <taxon>Musca</taxon>
    </lineage>
</organism>
<keyword evidence="5" id="KW-0539">Nucleus</keyword>
<dbReference type="InterPro" id="IPR050527">
    <property type="entry name" value="Snail/Krueppel_Znf"/>
</dbReference>
<evidence type="ECO:0000313" key="10">
    <source>
        <dbReference type="EnsemblMetazoa" id="MDOA000739-PA"/>
    </source>
</evidence>